<reference evidence="2" key="3">
    <citation type="submission" date="2024-01" db="EMBL/GenBank/DDBJ databases">
        <authorList>
            <person name="Coelho M.A."/>
            <person name="David-Palma M."/>
            <person name="Shea T."/>
            <person name="Sun S."/>
            <person name="Cuomo C.A."/>
            <person name="Heitman J."/>
        </authorList>
    </citation>
    <scope>NUCLEOTIDE SEQUENCE</scope>
    <source>
        <strain evidence="2">CBS 7841</strain>
    </source>
</reference>
<dbReference type="AlphaFoldDB" id="A0A1E3IC74"/>
<accession>A0A1E3IC74</accession>
<dbReference type="RefSeq" id="XP_066069504.1">
    <property type="nucleotide sequence ID" value="XM_066213407.1"/>
</dbReference>
<evidence type="ECO:0000313" key="2">
    <source>
        <dbReference type="EMBL" id="WVN88804.1"/>
    </source>
</evidence>
<dbReference type="OrthoDB" id="10261384at2759"/>
<evidence type="ECO:0000313" key="3">
    <source>
        <dbReference type="Proteomes" id="UP000094043"/>
    </source>
</evidence>
<feature type="region of interest" description="Disordered" evidence="1">
    <location>
        <begin position="181"/>
        <end position="203"/>
    </location>
</feature>
<dbReference type="KEGG" id="cdep:91088227"/>
<dbReference type="GeneID" id="91088227"/>
<name>A0A1E3IC74_9TREE</name>
<sequence>MAKNSNTILLIHPLYYNSASFLSRLLGKDLPDDAGKSEPIVWDVDNKYYTACLEWQLLCERSDWLERYNDIEVVVYVFDGDIPKSLPSNLVKFMAEPRDIALAVRALPNTPLDTSANDDKFNKESDVGSAVEMFGEIGLEFIDEVNPLTDEDDERPMKPLDIIRQTLQTHMWPSLTRKLPNSSSYLSPTLSPSSVSTSIPSPNHAKFDVTFDRSSLSPERGAKGEKGEFPDVQELKAAIYAEDFASVDALDQFHSLTNHEGEYALLEDDDAMGPDAEEYQILEDWFEENDREFQPFKLRDKEEKDQKIGDWLKEDNSTPQSSTQIDRQSIEKQEDKDNRSDGDWLEEDDSRFNPILQTSTKGFENNFSDLQFAPRSMSAETVSLDPTPLLSHLQTVRSELSNVQDEDEKRVRAGKAVAHMLRTLGMDVGEDDDLGLDDFDIQGPLSTQ</sequence>
<feature type="region of interest" description="Disordered" evidence="1">
    <location>
        <begin position="309"/>
        <end position="350"/>
    </location>
</feature>
<evidence type="ECO:0000256" key="1">
    <source>
        <dbReference type="SAM" id="MobiDB-lite"/>
    </source>
</evidence>
<feature type="compositionally biased region" description="Polar residues" evidence="1">
    <location>
        <begin position="317"/>
        <end position="327"/>
    </location>
</feature>
<reference evidence="2" key="2">
    <citation type="journal article" date="2022" name="Elife">
        <title>Obligate sexual reproduction of a homothallic fungus closely related to the Cryptococcus pathogenic species complex.</title>
        <authorList>
            <person name="Passer A.R."/>
            <person name="Clancey S.A."/>
            <person name="Shea T."/>
            <person name="David-Palma M."/>
            <person name="Averette A.F."/>
            <person name="Boekhout T."/>
            <person name="Porcel B.M."/>
            <person name="Nowrousian M."/>
            <person name="Cuomo C.A."/>
            <person name="Sun S."/>
            <person name="Heitman J."/>
            <person name="Coelho M.A."/>
        </authorList>
    </citation>
    <scope>NUCLEOTIDE SEQUENCE</scope>
    <source>
        <strain evidence="2">CBS 7841</strain>
    </source>
</reference>
<gene>
    <name evidence="2" type="ORF">L203_104017</name>
</gene>
<feature type="compositionally biased region" description="Low complexity" evidence="1">
    <location>
        <begin position="181"/>
        <end position="202"/>
    </location>
</feature>
<organism evidence="2 3">
    <name type="scientific">Cryptococcus depauperatus CBS 7841</name>
    <dbReference type="NCBI Taxonomy" id="1295531"/>
    <lineage>
        <taxon>Eukaryota</taxon>
        <taxon>Fungi</taxon>
        <taxon>Dikarya</taxon>
        <taxon>Basidiomycota</taxon>
        <taxon>Agaricomycotina</taxon>
        <taxon>Tremellomycetes</taxon>
        <taxon>Tremellales</taxon>
        <taxon>Cryptococcaceae</taxon>
        <taxon>Cryptococcus</taxon>
    </lineage>
</organism>
<reference evidence="2" key="1">
    <citation type="submission" date="2016-06" db="EMBL/GenBank/DDBJ databases">
        <authorList>
            <person name="Cuomo C."/>
            <person name="Litvintseva A."/>
            <person name="Heitman J."/>
            <person name="Chen Y."/>
            <person name="Sun S."/>
            <person name="Springer D."/>
            <person name="Dromer F."/>
            <person name="Young S."/>
            <person name="Zeng Q."/>
            <person name="Chapman S."/>
            <person name="Gujja S."/>
            <person name="Saif S."/>
            <person name="Birren B."/>
        </authorList>
    </citation>
    <scope>NUCLEOTIDE SEQUENCE</scope>
    <source>
        <strain evidence="2">CBS 7841</strain>
    </source>
</reference>
<keyword evidence="3" id="KW-1185">Reference proteome</keyword>
<dbReference type="EMBL" id="CP143787">
    <property type="protein sequence ID" value="WVN88804.1"/>
    <property type="molecule type" value="Genomic_DNA"/>
</dbReference>
<dbReference type="Proteomes" id="UP000094043">
    <property type="component" value="Chromosome 4"/>
</dbReference>
<dbReference type="VEuPathDB" id="FungiDB:L203_04536"/>
<protein>
    <submittedName>
        <fullName evidence="2">Uncharacterized protein</fullName>
    </submittedName>
</protein>
<proteinExistence type="predicted"/>
<feature type="compositionally biased region" description="Basic and acidic residues" evidence="1">
    <location>
        <begin position="328"/>
        <end position="342"/>
    </location>
</feature>